<dbReference type="EMBL" id="BEXD01004279">
    <property type="protein sequence ID" value="GBC09190.1"/>
    <property type="molecule type" value="Genomic_DNA"/>
</dbReference>
<gene>
    <name evidence="1" type="ORF">RclHR1_08680007</name>
</gene>
<organism evidence="1 2">
    <name type="scientific">Rhizophagus clarus</name>
    <dbReference type="NCBI Taxonomy" id="94130"/>
    <lineage>
        <taxon>Eukaryota</taxon>
        <taxon>Fungi</taxon>
        <taxon>Fungi incertae sedis</taxon>
        <taxon>Mucoromycota</taxon>
        <taxon>Glomeromycotina</taxon>
        <taxon>Glomeromycetes</taxon>
        <taxon>Glomerales</taxon>
        <taxon>Glomeraceae</taxon>
        <taxon>Rhizophagus</taxon>
    </lineage>
</organism>
<evidence type="ECO:0008006" key="3">
    <source>
        <dbReference type="Google" id="ProtNLM"/>
    </source>
</evidence>
<evidence type="ECO:0000313" key="1">
    <source>
        <dbReference type="EMBL" id="GBC09190.1"/>
    </source>
</evidence>
<name>A0A2Z6SFU5_9GLOM</name>
<comment type="caution">
    <text evidence="1">The sequence shown here is derived from an EMBL/GenBank/DDBJ whole genome shotgun (WGS) entry which is preliminary data.</text>
</comment>
<proteinExistence type="predicted"/>
<dbReference type="Proteomes" id="UP000247702">
    <property type="component" value="Unassembled WGS sequence"/>
</dbReference>
<protein>
    <recommendedName>
        <fullName evidence="3">Reverse transcriptase domain-containing protein</fullName>
    </recommendedName>
</protein>
<dbReference type="AlphaFoldDB" id="A0A2Z6SFU5"/>
<evidence type="ECO:0000313" key="2">
    <source>
        <dbReference type="Proteomes" id="UP000247702"/>
    </source>
</evidence>
<keyword evidence="2" id="KW-1185">Reference proteome</keyword>
<reference evidence="1 2" key="1">
    <citation type="submission" date="2017-11" db="EMBL/GenBank/DDBJ databases">
        <title>The genome of Rhizophagus clarus HR1 reveals common genetic basis of auxotrophy among arbuscular mycorrhizal fungi.</title>
        <authorList>
            <person name="Kobayashi Y."/>
        </authorList>
    </citation>
    <scope>NUCLEOTIDE SEQUENCE [LARGE SCALE GENOMIC DNA]</scope>
    <source>
        <strain evidence="1 2">HR1</strain>
    </source>
</reference>
<sequence>MIDSLTEREIKKIHIDRLLTRNDDNEEVLITDLDKIKALTLQHFQNCAGSKNDIKTIPKEWITEYEPMDQIDHHIYDSTLKPIDVEELHQVVYDFPKKKACSPTTLYYKDFQILFPAIKDQLLSLFNKILTTQQIPKDWLLANIYPIPKPKLW</sequence>
<accession>A0A2Z6SFU5</accession>